<accession>A0A8J4XF33</accession>
<dbReference type="EMBL" id="QNUK01000071">
    <property type="protein sequence ID" value="KAF5903630.1"/>
    <property type="molecule type" value="Genomic_DNA"/>
</dbReference>
<dbReference type="Proteomes" id="UP000727407">
    <property type="component" value="Unassembled WGS sequence"/>
</dbReference>
<protein>
    <submittedName>
        <fullName evidence="1">Uncharacterized protein</fullName>
    </submittedName>
</protein>
<reference evidence="1" key="1">
    <citation type="submission" date="2020-07" db="EMBL/GenBank/DDBJ databases">
        <title>Clarias magur genome sequencing, assembly and annotation.</title>
        <authorList>
            <person name="Kushwaha B."/>
            <person name="Kumar R."/>
            <person name="Das P."/>
            <person name="Joshi C.G."/>
            <person name="Kumar D."/>
            <person name="Nagpure N.S."/>
            <person name="Pandey M."/>
            <person name="Agarwal S."/>
            <person name="Srivastava S."/>
            <person name="Singh M."/>
            <person name="Sahoo L."/>
            <person name="Jayasankar P."/>
            <person name="Meher P.K."/>
            <person name="Koringa P.G."/>
            <person name="Iquebal M.A."/>
            <person name="Das S.P."/>
            <person name="Bit A."/>
            <person name="Patnaik S."/>
            <person name="Patel N."/>
            <person name="Shah T.M."/>
            <person name="Hinsu A."/>
            <person name="Jena J.K."/>
        </authorList>
    </citation>
    <scope>NUCLEOTIDE SEQUENCE</scope>
    <source>
        <strain evidence="1">CIFAMagur01</strain>
        <tissue evidence="1">Testis</tissue>
    </source>
</reference>
<keyword evidence="2" id="KW-1185">Reference proteome</keyword>
<comment type="caution">
    <text evidence="1">The sequence shown here is derived from an EMBL/GenBank/DDBJ whole genome shotgun (WGS) entry which is preliminary data.</text>
</comment>
<dbReference type="AlphaFoldDB" id="A0A8J4XF33"/>
<evidence type="ECO:0000313" key="2">
    <source>
        <dbReference type="Proteomes" id="UP000727407"/>
    </source>
</evidence>
<sequence>MFDEAPLLISQRKGKGGARRRAVKILFTHSLTTPDFNHSSILPRYHPAYRYLSRIESISLAQSLKCTTADITDLYINSVCPQKALEQRCAVETPVSNELSQNERNVYSTIHRFYQDDQIGESRLLE</sequence>
<proteinExistence type="predicted"/>
<evidence type="ECO:0000313" key="1">
    <source>
        <dbReference type="EMBL" id="KAF5903630.1"/>
    </source>
</evidence>
<gene>
    <name evidence="1" type="ORF">DAT39_006672</name>
</gene>
<organism evidence="1 2">
    <name type="scientific">Clarias magur</name>
    <name type="common">Asian catfish</name>
    <name type="synonym">Macropteronotus magur</name>
    <dbReference type="NCBI Taxonomy" id="1594786"/>
    <lineage>
        <taxon>Eukaryota</taxon>
        <taxon>Metazoa</taxon>
        <taxon>Chordata</taxon>
        <taxon>Craniata</taxon>
        <taxon>Vertebrata</taxon>
        <taxon>Euteleostomi</taxon>
        <taxon>Actinopterygii</taxon>
        <taxon>Neopterygii</taxon>
        <taxon>Teleostei</taxon>
        <taxon>Ostariophysi</taxon>
        <taxon>Siluriformes</taxon>
        <taxon>Clariidae</taxon>
        <taxon>Clarias</taxon>
    </lineage>
</organism>
<name>A0A8J4XF33_CLAMG</name>